<dbReference type="InterPro" id="IPR045249">
    <property type="entry name" value="HARBI1-like"/>
</dbReference>
<evidence type="ECO:0000256" key="1">
    <source>
        <dbReference type="SAM" id="Phobius"/>
    </source>
</evidence>
<dbReference type="EMBL" id="CM001220">
    <property type="protein sequence ID" value="KEH29898.1"/>
    <property type="molecule type" value="Genomic_DNA"/>
</dbReference>
<evidence type="ECO:0000259" key="2">
    <source>
        <dbReference type="Pfam" id="PF26138"/>
    </source>
</evidence>
<dbReference type="PANTHER" id="PTHR22930">
    <property type="match status" value="1"/>
</dbReference>
<dbReference type="AlphaFoldDB" id="A0A072ULH3"/>
<gene>
    <name evidence="3" type="ordered locus">MTR_4g055725</name>
</gene>
<reference evidence="3 5" key="2">
    <citation type="journal article" date="2014" name="BMC Genomics">
        <title>An improved genome release (version Mt4.0) for the model legume Medicago truncatula.</title>
        <authorList>
            <person name="Tang H."/>
            <person name="Krishnakumar V."/>
            <person name="Bidwell S."/>
            <person name="Rosen B."/>
            <person name="Chan A."/>
            <person name="Zhou S."/>
            <person name="Gentzbittel L."/>
            <person name="Childs K.L."/>
            <person name="Yandell M."/>
            <person name="Gundlach H."/>
            <person name="Mayer K.F."/>
            <person name="Schwartz D.C."/>
            <person name="Town C.D."/>
        </authorList>
    </citation>
    <scope>GENOME REANNOTATION</scope>
    <source>
        <strain evidence="3">A17</strain>
        <strain evidence="4 5">cv. Jemalong A17</strain>
    </source>
</reference>
<keyword evidence="1" id="KW-0472">Membrane</keyword>
<reference evidence="4" key="3">
    <citation type="submission" date="2015-04" db="UniProtKB">
        <authorList>
            <consortium name="EnsemblPlants"/>
        </authorList>
    </citation>
    <scope>IDENTIFICATION</scope>
    <source>
        <strain evidence="4">cv. Jemalong A17</strain>
    </source>
</reference>
<dbReference type="Pfam" id="PF26138">
    <property type="entry name" value="DUF8040"/>
    <property type="match status" value="1"/>
</dbReference>
<evidence type="ECO:0000313" key="5">
    <source>
        <dbReference type="Proteomes" id="UP000002051"/>
    </source>
</evidence>
<feature type="transmembrane region" description="Helical" evidence="1">
    <location>
        <begin position="28"/>
        <end position="47"/>
    </location>
</feature>
<keyword evidence="1" id="KW-1133">Transmembrane helix</keyword>
<organism evidence="3 5">
    <name type="scientific">Medicago truncatula</name>
    <name type="common">Barrel medic</name>
    <name type="synonym">Medicago tribuloides</name>
    <dbReference type="NCBI Taxonomy" id="3880"/>
    <lineage>
        <taxon>Eukaryota</taxon>
        <taxon>Viridiplantae</taxon>
        <taxon>Streptophyta</taxon>
        <taxon>Embryophyta</taxon>
        <taxon>Tracheophyta</taxon>
        <taxon>Spermatophyta</taxon>
        <taxon>Magnoliopsida</taxon>
        <taxon>eudicotyledons</taxon>
        <taxon>Gunneridae</taxon>
        <taxon>Pentapetalae</taxon>
        <taxon>rosids</taxon>
        <taxon>fabids</taxon>
        <taxon>Fabales</taxon>
        <taxon>Fabaceae</taxon>
        <taxon>Papilionoideae</taxon>
        <taxon>50 kb inversion clade</taxon>
        <taxon>NPAAA clade</taxon>
        <taxon>Hologalegina</taxon>
        <taxon>IRL clade</taxon>
        <taxon>Trifolieae</taxon>
        <taxon>Medicago</taxon>
    </lineage>
</organism>
<evidence type="ECO:0000313" key="3">
    <source>
        <dbReference type="EMBL" id="KEH29898.1"/>
    </source>
</evidence>
<dbReference type="InterPro" id="IPR058353">
    <property type="entry name" value="DUF8040"/>
</dbReference>
<keyword evidence="5" id="KW-1185">Reference proteome</keyword>
<sequence length="266" mass="31432">MDTSTINDSIASRKRKRDEEEMRELEETTFIVVSVATMLLGALIWYYDTYFVKEPARNLELERRNFLNRLYRGTEADCIEQLRVSKRTFFKLCKILKEKGQLVRTRNVPTTEVVAMFLHILAHNLKYRVVHFSYRRSKETISRQFNNVLRAVMKVSQEYLKFHDYHLEGPEANKWKWFENAIGALNETHILVTVAAEDRPRYRNRKDLRFIYALPGWEESAGDSRVLKDALQRQNCLRIPNGKYFLVDAGYTNGHGGLVTMEEWRL</sequence>
<dbReference type="EnsemblPlants" id="KEH29898">
    <property type="protein sequence ID" value="KEH29898"/>
    <property type="gene ID" value="MTR_4g055725"/>
</dbReference>
<name>A0A072ULH3_MEDTR</name>
<proteinExistence type="predicted"/>
<reference evidence="3 5" key="1">
    <citation type="journal article" date="2011" name="Nature">
        <title>The Medicago genome provides insight into the evolution of rhizobial symbioses.</title>
        <authorList>
            <person name="Young N.D."/>
            <person name="Debelle F."/>
            <person name="Oldroyd G.E."/>
            <person name="Geurts R."/>
            <person name="Cannon S.B."/>
            <person name="Udvardi M.K."/>
            <person name="Benedito V.A."/>
            <person name="Mayer K.F."/>
            <person name="Gouzy J."/>
            <person name="Schoof H."/>
            <person name="Van de Peer Y."/>
            <person name="Proost S."/>
            <person name="Cook D.R."/>
            <person name="Meyers B.C."/>
            <person name="Spannagl M."/>
            <person name="Cheung F."/>
            <person name="De Mita S."/>
            <person name="Krishnakumar V."/>
            <person name="Gundlach H."/>
            <person name="Zhou S."/>
            <person name="Mudge J."/>
            <person name="Bharti A.K."/>
            <person name="Murray J.D."/>
            <person name="Naoumkina M.A."/>
            <person name="Rosen B."/>
            <person name="Silverstein K.A."/>
            <person name="Tang H."/>
            <person name="Rombauts S."/>
            <person name="Zhao P.X."/>
            <person name="Zhou P."/>
            <person name="Barbe V."/>
            <person name="Bardou P."/>
            <person name="Bechner M."/>
            <person name="Bellec A."/>
            <person name="Berger A."/>
            <person name="Berges H."/>
            <person name="Bidwell S."/>
            <person name="Bisseling T."/>
            <person name="Choisne N."/>
            <person name="Couloux A."/>
            <person name="Denny R."/>
            <person name="Deshpande S."/>
            <person name="Dai X."/>
            <person name="Doyle J.J."/>
            <person name="Dudez A.M."/>
            <person name="Farmer A.D."/>
            <person name="Fouteau S."/>
            <person name="Franken C."/>
            <person name="Gibelin C."/>
            <person name="Gish J."/>
            <person name="Goldstein S."/>
            <person name="Gonzalez A.J."/>
            <person name="Green P.J."/>
            <person name="Hallab A."/>
            <person name="Hartog M."/>
            <person name="Hua A."/>
            <person name="Humphray S.J."/>
            <person name="Jeong D.H."/>
            <person name="Jing Y."/>
            <person name="Jocker A."/>
            <person name="Kenton S.M."/>
            <person name="Kim D.J."/>
            <person name="Klee K."/>
            <person name="Lai H."/>
            <person name="Lang C."/>
            <person name="Lin S."/>
            <person name="Macmil S.L."/>
            <person name="Magdelenat G."/>
            <person name="Matthews L."/>
            <person name="McCorrison J."/>
            <person name="Monaghan E.L."/>
            <person name="Mun J.H."/>
            <person name="Najar F.Z."/>
            <person name="Nicholson C."/>
            <person name="Noirot C."/>
            <person name="O'Bleness M."/>
            <person name="Paule C.R."/>
            <person name="Poulain J."/>
            <person name="Prion F."/>
            <person name="Qin B."/>
            <person name="Qu C."/>
            <person name="Retzel E.F."/>
            <person name="Riddle C."/>
            <person name="Sallet E."/>
            <person name="Samain S."/>
            <person name="Samson N."/>
            <person name="Sanders I."/>
            <person name="Saurat O."/>
            <person name="Scarpelli C."/>
            <person name="Schiex T."/>
            <person name="Segurens B."/>
            <person name="Severin A.J."/>
            <person name="Sherrier D.J."/>
            <person name="Shi R."/>
            <person name="Sims S."/>
            <person name="Singer S.R."/>
            <person name="Sinharoy S."/>
            <person name="Sterck L."/>
            <person name="Viollet A."/>
            <person name="Wang B.B."/>
            <person name="Wang K."/>
            <person name="Wang M."/>
            <person name="Wang X."/>
            <person name="Warfsmann J."/>
            <person name="Weissenbach J."/>
            <person name="White D.D."/>
            <person name="White J.D."/>
            <person name="Wiley G.B."/>
            <person name="Wincker P."/>
            <person name="Xing Y."/>
            <person name="Yang L."/>
            <person name="Yao Z."/>
            <person name="Ying F."/>
            <person name="Zhai J."/>
            <person name="Zhou L."/>
            <person name="Zuber A."/>
            <person name="Denarie J."/>
            <person name="Dixon R.A."/>
            <person name="May G.D."/>
            <person name="Schwartz D.C."/>
            <person name="Rogers J."/>
            <person name="Quetier F."/>
            <person name="Town C.D."/>
            <person name="Roe B.A."/>
        </authorList>
    </citation>
    <scope>NUCLEOTIDE SEQUENCE [LARGE SCALE GENOMIC DNA]</scope>
    <source>
        <strain evidence="3">A17</strain>
        <strain evidence="4 5">cv. Jemalong A17</strain>
    </source>
</reference>
<evidence type="ECO:0000313" key="4">
    <source>
        <dbReference type="EnsemblPlants" id="KEH29898"/>
    </source>
</evidence>
<accession>A0A072ULH3</accession>
<dbReference type="Proteomes" id="UP000002051">
    <property type="component" value="Chromosome 4"/>
</dbReference>
<keyword evidence="1 3" id="KW-0812">Transmembrane</keyword>
<protein>
    <submittedName>
        <fullName evidence="3">Transmembrane protein, putative</fullName>
    </submittedName>
</protein>
<feature type="domain" description="DUF8040" evidence="2">
    <location>
        <begin position="61"/>
        <end position="154"/>
    </location>
</feature>
<dbReference type="PANTHER" id="PTHR22930:SF281">
    <property type="entry name" value="NUCLEASE"/>
    <property type="match status" value="1"/>
</dbReference>
<dbReference type="HOGENOM" id="CLU_040082_2_0_1"/>